<organism evidence="2">
    <name type="scientific">Mytilinidion resinicola</name>
    <dbReference type="NCBI Taxonomy" id="574789"/>
    <lineage>
        <taxon>Eukaryota</taxon>
        <taxon>Fungi</taxon>
        <taxon>Dikarya</taxon>
        <taxon>Ascomycota</taxon>
        <taxon>Pezizomycotina</taxon>
        <taxon>Dothideomycetes</taxon>
        <taxon>Pleosporomycetidae</taxon>
        <taxon>Mytilinidiales</taxon>
        <taxon>Mytilinidiaceae</taxon>
        <taxon>Mytilinidion</taxon>
    </lineage>
</organism>
<reference evidence="4" key="3">
    <citation type="submission" date="2025-04" db="UniProtKB">
        <authorList>
            <consortium name="RefSeq"/>
        </authorList>
    </citation>
    <scope>IDENTIFICATION</scope>
    <source>
        <strain evidence="4">CBS 304.34</strain>
    </source>
</reference>
<proteinExistence type="predicted"/>
<accession>A0A6A6YTK7</accession>
<feature type="compositionally biased region" description="Basic and acidic residues" evidence="1">
    <location>
        <begin position="78"/>
        <end position="95"/>
    </location>
</feature>
<name>A0A6A6YTK7_9PEZI</name>
<gene>
    <name evidence="2 4" type="ORF">BDZ99DRAFT_262297</name>
</gene>
<reference evidence="4" key="2">
    <citation type="submission" date="2020-04" db="EMBL/GenBank/DDBJ databases">
        <authorList>
            <consortium name="NCBI Genome Project"/>
        </authorList>
    </citation>
    <scope>NUCLEOTIDE SEQUENCE</scope>
    <source>
        <strain evidence="4">CBS 304.34</strain>
    </source>
</reference>
<evidence type="ECO:0000313" key="4">
    <source>
        <dbReference type="RefSeq" id="XP_033579104.1"/>
    </source>
</evidence>
<evidence type="ECO:0000256" key="1">
    <source>
        <dbReference type="SAM" id="MobiDB-lite"/>
    </source>
</evidence>
<keyword evidence="3" id="KW-1185">Reference proteome</keyword>
<feature type="region of interest" description="Disordered" evidence="1">
    <location>
        <begin position="40"/>
        <end position="95"/>
    </location>
</feature>
<evidence type="ECO:0000313" key="2">
    <source>
        <dbReference type="EMBL" id="KAF2812140.1"/>
    </source>
</evidence>
<dbReference type="Proteomes" id="UP000504636">
    <property type="component" value="Unplaced"/>
</dbReference>
<dbReference type="AlphaFoldDB" id="A0A6A6YTK7"/>
<evidence type="ECO:0000313" key="3">
    <source>
        <dbReference type="Proteomes" id="UP000504636"/>
    </source>
</evidence>
<reference evidence="2 4" key="1">
    <citation type="journal article" date="2020" name="Stud. Mycol.">
        <title>101 Dothideomycetes genomes: a test case for predicting lifestyles and emergence of pathogens.</title>
        <authorList>
            <person name="Haridas S."/>
            <person name="Albert R."/>
            <person name="Binder M."/>
            <person name="Bloem J."/>
            <person name="Labutti K."/>
            <person name="Salamov A."/>
            <person name="Andreopoulos B."/>
            <person name="Baker S."/>
            <person name="Barry K."/>
            <person name="Bills G."/>
            <person name="Bluhm B."/>
            <person name="Cannon C."/>
            <person name="Castanera R."/>
            <person name="Culley D."/>
            <person name="Daum C."/>
            <person name="Ezra D."/>
            <person name="Gonzalez J."/>
            <person name="Henrissat B."/>
            <person name="Kuo A."/>
            <person name="Liang C."/>
            <person name="Lipzen A."/>
            <person name="Lutzoni F."/>
            <person name="Magnuson J."/>
            <person name="Mondo S."/>
            <person name="Nolan M."/>
            <person name="Ohm R."/>
            <person name="Pangilinan J."/>
            <person name="Park H.-J."/>
            <person name="Ramirez L."/>
            <person name="Alfaro M."/>
            <person name="Sun H."/>
            <person name="Tritt A."/>
            <person name="Yoshinaga Y."/>
            <person name="Zwiers L.-H."/>
            <person name="Turgeon B."/>
            <person name="Goodwin S."/>
            <person name="Spatafora J."/>
            <person name="Crous P."/>
            <person name="Grigoriev I."/>
        </authorList>
    </citation>
    <scope>NUCLEOTIDE SEQUENCE</scope>
    <source>
        <strain evidence="2 4">CBS 304.34</strain>
    </source>
</reference>
<protein>
    <submittedName>
        <fullName evidence="2 4">Uncharacterized protein</fullName>
    </submittedName>
</protein>
<feature type="compositionally biased region" description="Pro residues" evidence="1">
    <location>
        <begin position="44"/>
        <end position="60"/>
    </location>
</feature>
<sequence length="95" mass="11153">MSLTYPILYIIHFFTQTFLFIKHLFDRITAFVKSIWKSRELSQPPTPQPKSPPPPQPPSKSPVRELRARKPHSQPSAREFKIRNLDGSKEVFRTH</sequence>
<dbReference type="GeneID" id="54454692"/>
<dbReference type="RefSeq" id="XP_033579104.1">
    <property type="nucleotide sequence ID" value="XM_033713799.1"/>
</dbReference>
<dbReference type="EMBL" id="MU003697">
    <property type="protein sequence ID" value="KAF2812140.1"/>
    <property type="molecule type" value="Genomic_DNA"/>
</dbReference>